<dbReference type="Pfam" id="PF00153">
    <property type="entry name" value="Mito_carr"/>
    <property type="match status" value="3"/>
</dbReference>
<keyword evidence="12" id="KW-1185">Reference proteome</keyword>
<evidence type="ECO:0000256" key="1">
    <source>
        <dbReference type="ARBA" id="ARBA00004225"/>
    </source>
</evidence>
<keyword evidence="4" id="KW-0677">Repeat</keyword>
<dbReference type="EMBL" id="CP119943">
    <property type="protein sequence ID" value="WFC98365.1"/>
    <property type="molecule type" value="Genomic_DNA"/>
</dbReference>
<feature type="repeat" description="Solcar" evidence="8">
    <location>
        <begin position="35"/>
        <end position="126"/>
    </location>
</feature>
<dbReference type="PROSITE" id="PS50920">
    <property type="entry name" value="SOLCAR"/>
    <property type="match status" value="3"/>
</dbReference>
<evidence type="ECO:0000313" key="12">
    <source>
        <dbReference type="Proteomes" id="UP001219567"/>
    </source>
</evidence>
<keyword evidence="7 8" id="KW-0472">Membrane</keyword>
<dbReference type="Gene3D" id="1.50.40.10">
    <property type="entry name" value="Mitochondrial carrier domain"/>
    <property type="match status" value="1"/>
</dbReference>
<dbReference type="InterPro" id="IPR002067">
    <property type="entry name" value="MCP"/>
</dbReference>
<keyword evidence="5" id="KW-1133">Transmembrane helix</keyword>
<evidence type="ECO:0000256" key="6">
    <source>
        <dbReference type="ARBA" id="ARBA00023128"/>
    </source>
</evidence>
<evidence type="ECO:0000256" key="7">
    <source>
        <dbReference type="ARBA" id="ARBA00023136"/>
    </source>
</evidence>
<gene>
    <name evidence="11" type="ORF">MYAM1_001092</name>
</gene>
<feature type="region of interest" description="Disordered" evidence="10">
    <location>
        <begin position="1"/>
        <end position="32"/>
    </location>
</feature>
<dbReference type="AlphaFoldDB" id="A0AAJ6CGL2"/>
<proteinExistence type="inferred from homology"/>
<sequence>MSSQQGRIVQKNTDLSTQPTRLSDHPDSSSNSNSAFQWSTFIAGGAAGAASRTVVSPLERLKIIMQIQPEPGKGQKRAYSGVGEGLARIWREEGFKGYMRGNGINCLRIAPYSAVQFTTYEAVKDWLCHPWAMEHLVGIEHTPHGDQVKHQGTVQLLAGASAGITSVVTTYPLDLVRSRISIASASVHKIQQSGRSNASVHVPGVVEMTAKVYREEGGLRGLYRGCIPTSMVCTTTNSQGVAPYVAFNFFFYEHARRFFSQSDGTPPGALMKLACGAWAGAISQTLTYPLDVIRRRMQVAGMQNSSLGYHDKSKSSATDADGIDAIRNIIQRSGIKGLYFGLIPNLLKVAPSMGTSFLTYEVVRGLLDQHDD</sequence>
<accession>A0AAJ6CGL2</accession>
<evidence type="ECO:0000256" key="8">
    <source>
        <dbReference type="PROSITE-ProRule" id="PRU00282"/>
    </source>
</evidence>
<keyword evidence="2 9" id="KW-0813">Transport</keyword>
<dbReference type="PRINTS" id="PR00926">
    <property type="entry name" value="MITOCARRIER"/>
</dbReference>
<feature type="repeat" description="Solcar" evidence="8">
    <location>
        <begin position="150"/>
        <end position="258"/>
    </location>
</feature>
<evidence type="ECO:0000256" key="5">
    <source>
        <dbReference type="ARBA" id="ARBA00022989"/>
    </source>
</evidence>
<keyword evidence="6" id="KW-0496">Mitochondrion</keyword>
<evidence type="ECO:0000256" key="10">
    <source>
        <dbReference type="SAM" id="MobiDB-lite"/>
    </source>
</evidence>
<reference evidence="11 12" key="1">
    <citation type="submission" date="2023-03" db="EMBL/GenBank/DDBJ databases">
        <title>Mating type loci evolution in Malassezia.</title>
        <authorList>
            <person name="Coelho M.A."/>
        </authorList>
    </citation>
    <scope>NUCLEOTIDE SEQUENCE [LARGE SCALE GENOMIC DNA]</scope>
    <source>
        <strain evidence="11 12">CBS 9725</strain>
    </source>
</reference>
<dbReference type="InterPro" id="IPR023395">
    <property type="entry name" value="MCP_dom_sf"/>
</dbReference>
<feature type="compositionally biased region" description="Polar residues" evidence="10">
    <location>
        <begin position="1"/>
        <end position="21"/>
    </location>
</feature>
<dbReference type="GO" id="GO:0055085">
    <property type="term" value="P:transmembrane transport"/>
    <property type="evidence" value="ECO:0007669"/>
    <property type="project" value="InterPro"/>
</dbReference>
<evidence type="ECO:0000313" key="11">
    <source>
        <dbReference type="EMBL" id="WFC98365.1"/>
    </source>
</evidence>
<evidence type="ECO:0000256" key="9">
    <source>
        <dbReference type="RuleBase" id="RU000488"/>
    </source>
</evidence>
<dbReference type="Proteomes" id="UP001219567">
    <property type="component" value="Chromosome 1"/>
</dbReference>
<dbReference type="GO" id="GO:0031966">
    <property type="term" value="C:mitochondrial membrane"/>
    <property type="evidence" value="ECO:0007669"/>
    <property type="project" value="UniProtKB-SubCell"/>
</dbReference>
<dbReference type="PANTHER" id="PTHR24089">
    <property type="entry name" value="SOLUTE CARRIER FAMILY 25"/>
    <property type="match status" value="1"/>
</dbReference>
<evidence type="ECO:0000256" key="2">
    <source>
        <dbReference type="ARBA" id="ARBA00022448"/>
    </source>
</evidence>
<dbReference type="InterPro" id="IPR018108">
    <property type="entry name" value="MCP_transmembrane"/>
</dbReference>
<protein>
    <recommendedName>
        <fullName evidence="13">Mitochondrial carrier protein</fullName>
    </recommendedName>
</protein>
<name>A0AAJ6CGL2_9BASI</name>
<keyword evidence="3 8" id="KW-0812">Transmembrane</keyword>
<organism evidence="11 12">
    <name type="scientific">Malassezia yamatoensis</name>
    <dbReference type="NCBI Taxonomy" id="253288"/>
    <lineage>
        <taxon>Eukaryota</taxon>
        <taxon>Fungi</taxon>
        <taxon>Dikarya</taxon>
        <taxon>Basidiomycota</taxon>
        <taxon>Ustilaginomycotina</taxon>
        <taxon>Malasseziomycetes</taxon>
        <taxon>Malasseziales</taxon>
        <taxon>Malasseziaceae</taxon>
        <taxon>Malassezia</taxon>
    </lineage>
</organism>
<comment type="similarity">
    <text evidence="9">Belongs to the mitochondrial carrier (TC 2.A.29) family.</text>
</comment>
<dbReference type="SUPFAM" id="SSF103506">
    <property type="entry name" value="Mitochondrial carrier"/>
    <property type="match status" value="1"/>
</dbReference>
<feature type="repeat" description="Solcar" evidence="8">
    <location>
        <begin position="267"/>
        <end position="366"/>
    </location>
</feature>
<comment type="subcellular location">
    <subcellularLocation>
        <location evidence="1">Mitochondrion membrane</location>
        <topology evidence="1">Multi-pass membrane protein</topology>
    </subcellularLocation>
</comment>
<evidence type="ECO:0008006" key="13">
    <source>
        <dbReference type="Google" id="ProtNLM"/>
    </source>
</evidence>
<evidence type="ECO:0000256" key="4">
    <source>
        <dbReference type="ARBA" id="ARBA00022737"/>
    </source>
</evidence>
<evidence type="ECO:0000256" key="3">
    <source>
        <dbReference type="ARBA" id="ARBA00022692"/>
    </source>
</evidence>